<dbReference type="GeneID" id="116295192"/>
<evidence type="ECO:0000256" key="4">
    <source>
        <dbReference type="ARBA" id="ARBA00023136"/>
    </source>
</evidence>
<feature type="transmembrane region" description="Helical" evidence="7">
    <location>
        <begin position="98"/>
        <end position="123"/>
    </location>
</feature>
<dbReference type="Pfam" id="PF00002">
    <property type="entry name" value="7tm_2"/>
    <property type="match status" value="1"/>
</dbReference>
<name>A0A6P8HR14_ACTTE</name>
<dbReference type="OrthoDB" id="5985326at2759"/>
<evidence type="ECO:0000256" key="6">
    <source>
        <dbReference type="SAM" id="MobiDB-lite"/>
    </source>
</evidence>
<dbReference type="InterPro" id="IPR046338">
    <property type="entry name" value="GAIN_dom_sf"/>
</dbReference>
<evidence type="ECO:0000256" key="7">
    <source>
        <dbReference type="SAM" id="Phobius"/>
    </source>
</evidence>
<dbReference type="PROSITE" id="PS50221">
    <property type="entry name" value="GAIN_B"/>
    <property type="match status" value="1"/>
</dbReference>
<evidence type="ECO:0000256" key="1">
    <source>
        <dbReference type="ARBA" id="ARBA00004141"/>
    </source>
</evidence>
<protein>
    <submittedName>
        <fullName evidence="11">Adhesion G protein-coupled receptor L4-like</fullName>
    </submittedName>
</protein>
<dbReference type="GO" id="GO:0007166">
    <property type="term" value="P:cell surface receptor signaling pathway"/>
    <property type="evidence" value="ECO:0007669"/>
    <property type="project" value="InterPro"/>
</dbReference>
<dbReference type="SMART" id="SM00303">
    <property type="entry name" value="GPS"/>
    <property type="match status" value="1"/>
</dbReference>
<keyword evidence="4 7" id="KW-0472">Membrane</keyword>
<dbReference type="AlphaFoldDB" id="A0A6P8HR14"/>
<evidence type="ECO:0000256" key="3">
    <source>
        <dbReference type="ARBA" id="ARBA00022989"/>
    </source>
</evidence>
<dbReference type="RefSeq" id="XP_031558809.1">
    <property type="nucleotide sequence ID" value="XM_031702949.1"/>
</dbReference>
<dbReference type="PANTHER" id="PTHR12011">
    <property type="entry name" value="ADHESION G-PROTEIN COUPLED RECEPTOR"/>
    <property type="match status" value="1"/>
</dbReference>
<reference evidence="11" key="1">
    <citation type="submission" date="2025-08" db="UniProtKB">
        <authorList>
            <consortium name="RefSeq"/>
        </authorList>
    </citation>
    <scope>IDENTIFICATION</scope>
    <source>
        <tissue evidence="11">Tentacle</tissue>
    </source>
</reference>
<feature type="compositionally biased region" description="Basic and acidic residues" evidence="6">
    <location>
        <begin position="320"/>
        <end position="331"/>
    </location>
</feature>
<dbReference type="PROSITE" id="PS50261">
    <property type="entry name" value="G_PROTEIN_RECEP_F2_4"/>
    <property type="match status" value="1"/>
</dbReference>
<dbReference type="InterPro" id="IPR000832">
    <property type="entry name" value="GPCR_2_secretin-like"/>
</dbReference>
<dbReference type="Pfam" id="PF01825">
    <property type="entry name" value="GPS"/>
    <property type="match status" value="1"/>
</dbReference>
<evidence type="ECO:0000313" key="11">
    <source>
        <dbReference type="RefSeq" id="XP_031558809.1"/>
    </source>
</evidence>
<keyword evidence="10" id="KW-1185">Reference proteome</keyword>
<dbReference type="GO" id="GO:0004930">
    <property type="term" value="F:G protein-coupled receptor activity"/>
    <property type="evidence" value="ECO:0007669"/>
    <property type="project" value="InterPro"/>
</dbReference>
<feature type="compositionally biased region" description="Polar residues" evidence="6">
    <location>
        <begin position="289"/>
        <end position="310"/>
    </location>
</feature>
<dbReference type="SUPFAM" id="SSF81321">
    <property type="entry name" value="Family A G protein-coupled receptor-like"/>
    <property type="match status" value="1"/>
</dbReference>
<dbReference type="InterPro" id="IPR000203">
    <property type="entry name" value="GPS"/>
</dbReference>
<keyword evidence="5" id="KW-1015">Disulfide bond</keyword>
<organism evidence="10 11">
    <name type="scientific">Actinia tenebrosa</name>
    <name type="common">Australian red waratah sea anemone</name>
    <dbReference type="NCBI Taxonomy" id="6105"/>
    <lineage>
        <taxon>Eukaryota</taxon>
        <taxon>Metazoa</taxon>
        <taxon>Cnidaria</taxon>
        <taxon>Anthozoa</taxon>
        <taxon>Hexacorallia</taxon>
        <taxon>Actiniaria</taxon>
        <taxon>Actiniidae</taxon>
        <taxon>Actinia</taxon>
    </lineage>
</organism>
<dbReference type="KEGG" id="aten:116295192"/>
<keyword evidence="3 7" id="KW-1133">Transmembrane helix</keyword>
<feature type="domain" description="GAIN-B" evidence="8">
    <location>
        <begin position="1"/>
        <end position="91"/>
    </location>
</feature>
<keyword evidence="2 7" id="KW-0812">Transmembrane</keyword>
<accession>A0A6P8HR14</accession>
<evidence type="ECO:0000259" key="9">
    <source>
        <dbReference type="PROSITE" id="PS50261"/>
    </source>
</evidence>
<feature type="transmembrane region" description="Helical" evidence="7">
    <location>
        <begin position="204"/>
        <end position="224"/>
    </location>
</feature>
<dbReference type="Gene3D" id="1.20.1070.10">
    <property type="entry name" value="Rhodopsin 7-helix transmembrane proteins"/>
    <property type="match status" value="1"/>
</dbReference>
<feature type="domain" description="G-protein coupled receptors family 2 profile 2" evidence="9">
    <location>
        <begin position="100"/>
        <end position="262"/>
    </location>
</feature>
<sequence length="337" mass="38046">MLQSRILSISVKPHPKILIKNVTLKLSTSQVQPSNDYKKLCVFWDFSTRERKQNGWSNGGCTLVKSTGRYVECSCNHLTHFAVLMQVKDEQVPQDHDAVLTVLTNIGLSLSIVGCILTFFAYWRFTDSKSEQSQIRMNLVLVLAVAHVLFLLGSAAKVHLILCISVAALMQLFYTSALCWMFAEGIQLYMQVIKVFNTNLKMRQVYGFAWGLPLILIVVSLSIAGNGSGGLPSFVNDKFCWLSVENKLVWTFIAPVLLLILIKGKLRRQFKVFDENQLKLPSSAGAPYHSNQTNPKQKNMTSQHGHTLQKPQEDMMTLSDFDHSEFQDPKGKRSMQK</sequence>
<dbReference type="Gene3D" id="2.60.220.50">
    <property type="match status" value="1"/>
</dbReference>
<comment type="subcellular location">
    <subcellularLocation>
        <location evidence="1">Membrane</location>
        <topology evidence="1">Multi-pass membrane protein</topology>
    </subcellularLocation>
</comment>
<evidence type="ECO:0000259" key="8">
    <source>
        <dbReference type="PROSITE" id="PS50221"/>
    </source>
</evidence>
<dbReference type="Proteomes" id="UP000515163">
    <property type="component" value="Unplaced"/>
</dbReference>
<evidence type="ECO:0000256" key="5">
    <source>
        <dbReference type="ARBA" id="ARBA00023157"/>
    </source>
</evidence>
<gene>
    <name evidence="11" type="primary">LOC116295192</name>
</gene>
<dbReference type="InParanoid" id="A0A6P8HR14"/>
<feature type="transmembrane region" description="Helical" evidence="7">
    <location>
        <begin position="244"/>
        <end position="262"/>
    </location>
</feature>
<feature type="region of interest" description="Disordered" evidence="6">
    <location>
        <begin position="283"/>
        <end position="337"/>
    </location>
</feature>
<proteinExistence type="predicted"/>
<dbReference type="InterPro" id="IPR017981">
    <property type="entry name" value="GPCR_2-like_7TM"/>
</dbReference>
<evidence type="ECO:0000313" key="10">
    <source>
        <dbReference type="Proteomes" id="UP000515163"/>
    </source>
</evidence>
<feature type="transmembrane region" description="Helical" evidence="7">
    <location>
        <begin position="135"/>
        <end position="152"/>
    </location>
</feature>
<dbReference type="InterPro" id="IPR057244">
    <property type="entry name" value="GAIN_B"/>
</dbReference>
<feature type="transmembrane region" description="Helical" evidence="7">
    <location>
        <begin position="158"/>
        <end position="183"/>
    </location>
</feature>
<evidence type="ECO:0000256" key="2">
    <source>
        <dbReference type="ARBA" id="ARBA00022692"/>
    </source>
</evidence>
<dbReference type="GO" id="GO:0005886">
    <property type="term" value="C:plasma membrane"/>
    <property type="evidence" value="ECO:0007669"/>
    <property type="project" value="TreeGrafter"/>
</dbReference>
<dbReference type="PANTHER" id="PTHR12011:SF347">
    <property type="entry name" value="FI21270P1-RELATED"/>
    <property type="match status" value="1"/>
</dbReference>